<dbReference type="InterPro" id="IPR046036">
    <property type="entry name" value="DUF5994"/>
</dbReference>
<gene>
    <name evidence="1" type="ORF">ACFPN6_09680</name>
</gene>
<protein>
    <submittedName>
        <fullName evidence="1">DUF5994 family protein</fullName>
    </submittedName>
</protein>
<name>A0ABW0D4C8_STRFI</name>
<dbReference type="EMBL" id="JBHSKL010000011">
    <property type="protein sequence ID" value="MFC5224868.1"/>
    <property type="molecule type" value="Genomic_DNA"/>
</dbReference>
<accession>A0ABW0D4C8</accession>
<dbReference type="Proteomes" id="UP001596156">
    <property type="component" value="Unassembled WGS sequence"/>
</dbReference>
<keyword evidence="2" id="KW-1185">Reference proteome</keyword>
<sequence>MTLGTTQLRPHAAPFRPRSARLVLGSASRFRRPDGAWWPRTRDLARELGELADVIDPLWGRLTHVAVNPRHWLLVPRGVVVVNDHEVTVDRFAVTLNPHRILLQSYTAGRWDLLVIPPLTSASSAARLMAASASMAT</sequence>
<comment type="caution">
    <text evidence="1">The sequence shown here is derived from an EMBL/GenBank/DDBJ whole genome shotgun (WGS) entry which is preliminary data.</text>
</comment>
<reference evidence="2" key="1">
    <citation type="journal article" date="2019" name="Int. J. Syst. Evol. Microbiol.">
        <title>The Global Catalogue of Microorganisms (GCM) 10K type strain sequencing project: providing services to taxonomists for standard genome sequencing and annotation.</title>
        <authorList>
            <consortium name="The Broad Institute Genomics Platform"/>
            <consortium name="The Broad Institute Genome Sequencing Center for Infectious Disease"/>
            <person name="Wu L."/>
            <person name="Ma J."/>
        </authorList>
    </citation>
    <scope>NUCLEOTIDE SEQUENCE [LARGE SCALE GENOMIC DNA]</scope>
    <source>
        <strain evidence="2">CCM 8479</strain>
    </source>
</reference>
<evidence type="ECO:0000313" key="1">
    <source>
        <dbReference type="EMBL" id="MFC5224868.1"/>
    </source>
</evidence>
<proteinExistence type="predicted"/>
<evidence type="ECO:0000313" key="2">
    <source>
        <dbReference type="Proteomes" id="UP001596156"/>
    </source>
</evidence>
<organism evidence="1 2">
    <name type="scientific">Streptomyces fimbriatus</name>
    <dbReference type="NCBI Taxonomy" id="68197"/>
    <lineage>
        <taxon>Bacteria</taxon>
        <taxon>Bacillati</taxon>
        <taxon>Actinomycetota</taxon>
        <taxon>Actinomycetes</taxon>
        <taxon>Kitasatosporales</taxon>
        <taxon>Streptomycetaceae</taxon>
        <taxon>Streptomyces</taxon>
    </lineage>
</organism>
<dbReference type="Pfam" id="PF19457">
    <property type="entry name" value="DUF5994"/>
    <property type="match status" value="1"/>
</dbReference>
<dbReference type="RefSeq" id="WP_344643403.1">
    <property type="nucleotide sequence ID" value="NZ_BAAASS010000004.1"/>
</dbReference>